<evidence type="ECO:0000313" key="1">
    <source>
        <dbReference type="EMBL" id="MCF7542252.1"/>
    </source>
</evidence>
<accession>A0ABS9I4E7</accession>
<name>A0ABS9I4E7_9PSED</name>
<proteinExistence type="predicted"/>
<sequence>MHPKAGTRSSTGSGTILTSLDIVDMINKERAALFANGQAKKYTELRHDHFMGKVVQTLGESQSPKFLGDYIDDRNRTQKCYVFPKREATLMAMSYSPAISAAVYDKMTALEEELACVWAAKVAISEAI</sequence>
<dbReference type="RefSeq" id="WP_237251435.1">
    <property type="nucleotide sequence ID" value="NZ_JAKJXE010000004.1"/>
</dbReference>
<organism evidence="1 2">
    <name type="scientific">Pseudomonas petrae</name>
    <dbReference type="NCBI Taxonomy" id="2912190"/>
    <lineage>
        <taxon>Bacteria</taxon>
        <taxon>Pseudomonadati</taxon>
        <taxon>Pseudomonadota</taxon>
        <taxon>Gammaproteobacteria</taxon>
        <taxon>Pseudomonadales</taxon>
        <taxon>Pseudomonadaceae</taxon>
        <taxon>Pseudomonas</taxon>
    </lineage>
</organism>
<protein>
    <submittedName>
        <fullName evidence="1">Rha family transcriptional regulator</fullName>
    </submittedName>
</protein>
<gene>
    <name evidence="1" type="ORF">L4G47_08450</name>
</gene>
<dbReference type="Proteomes" id="UP001162905">
    <property type="component" value="Unassembled WGS sequence"/>
</dbReference>
<evidence type="ECO:0000313" key="2">
    <source>
        <dbReference type="Proteomes" id="UP001162905"/>
    </source>
</evidence>
<dbReference type="EMBL" id="JAKJXH010000006">
    <property type="protein sequence ID" value="MCF7542252.1"/>
    <property type="molecule type" value="Genomic_DNA"/>
</dbReference>
<reference evidence="1" key="1">
    <citation type="submission" date="2022-01" db="EMBL/GenBank/DDBJ databases">
        <title>Pseudomonas sp. nov. isolated from Antarctic regolith.</title>
        <authorList>
            <person name="Novakova D."/>
            <person name="Sedlar K."/>
        </authorList>
    </citation>
    <scope>NUCLEOTIDE SEQUENCE</scope>
    <source>
        <strain evidence="1">P2647</strain>
    </source>
</reference>
<keyword evidence="2" id="KW-1185">Reference proteome</keyword>
<comment type="caution">
    <text evidence="1">The sequence shown here is derived from an EMBL/GenBank/DDBJ whole genome shotgun (WGS) entry which is preliminary data.</text>
</comment>